<organism evidence="2 3">
    <name type="scientific">Legionella lansingensis</name>
    <dbReference type="NCBI Taxonomy" id="45067"/>
    <lineage>
        <taxon>Bacteria</taxon>
        <taxon>Pseudomonadati</taxon>
        <taxon>Pseudomonadota</taxon>
        <taxon>Gammaproteobacteria</taxon>
        <taxon>Legionellales</taxon>
        <taxon>Legionellaceae</taxon>
        <taxon>Legionella</taxon>
    </lineage>
</organism>
<comment type="caution">
    <text evidence="2">The sequence shown here is derived from an EMBL/GenBank/DDBJ whole genome shotgun (WGS) entry which is preliminary data.</text>
</comment>
<dbReference type="PATRIC" id="fig|45067.4.peg.752"/>
<dbReference type="InterPro" id="IPR036770">
    <property type="entry name" value="Ankyrin_rpt-contain_sf"/>
</dbReference>
<evidence type="ECO:0000259" key="1">
    <source>
        <dbReference type="Pfam" id="PF18493"/>
    </source>
</evidence>
<reference evidence="2 3" key="1">
    <citation type="submission" date="2015-11" db="EMBL/GenBank/DDBJ databases">
        <title>Genomic analysis of 38 Legionella species identifies large and diverse effector repertoires.</title>
        <authorList>
            <person name="Burstein D."/>
            <person name="Amaro F."/>
            <person name="Zusman T."/>
            <person name="Lifshitz Z."/>
            <person name="Cohen O."/>
            <person name="Gilbert J.A."/>
            <person name="Pupko T."/>
            <person name="Shuman H.A."/>
            <person name="Segal G."/>
        </authorList>
    </citation>
    <scope>NUCLEOTIDE SEQUENCE [LARGE SCALE GENOMIC DNA]</scope>
    <source>
        <strain evidence="2 3">ATCC 49751</strain>
    </source>
</reference>
<feature type="domain" description="RavJ-like C-terminal" evidence="1">
    <location>
        <begin position="1058"/>
        <end position="1143"/>
    </location>
</feature>
<dbReference type="STRING" id="45067.Llan_0724"/>
<gene>
    <name evidence="2" type="ORF">Llan_0724</name>
</gene>
<sequence length="1170" mass="135181">MTLEQLIKLLHWLSSPGGKCPLVNDNIVSEDLHKLHAECKAMLGDLSVTGENDRSSQQKSTDLISVENTDRFLQFCLTELNTQSDEGSINLHKAILLWLVRTHDALKGKKAEQMICGQKIAAVFSCFLERQEEAVIFYEENKPLQQIYPIGAQLISVHKNKLQAEAEEFTLSMLVENITEQLGEIKTPLSIVSLFKTYFDRPLYLAAYIIWMLTKGVDERDIIGSGLLHDFFMFHVHMLGEENNPIPILYRQLRASERGQKIVELAMQTSAGSEAFKHYNLQGNQSSATDLIQVELNEPVFIKIGSSSLFDQLYERFGTEFLYQAFIANYNEKKNNIILTSALNLKGAVFAAVPQLINKLLDAFRGEGLSLRLKALSKLISYESFEVHLLAKKNMLVFFLIVDREDMRTLFTYEDFVSYIQTLLVDDVIHNKKKFKLLKRLQSWYHENDDHEKSHYLYQQMVNLSLTHEEIGCKDSTIHLLRERYEELMEQGDNSDVSSEMESEDESITYESIMANDKEESSDAEESFPEVELQFSTLEFLEKQQHQYESRWQQRCQRILGKDVFAQRDYEELREDWQLIVSKMNFFLSIRSANSTLSSEYTQLKETLIKKRFHLLQETFDLETMLPALFDLNDEQALFECQQTLVNLLLESISEKLAIQIIMVLSRYNRHWWLISWHKDKKSLLEEAVSRKNEFLMTYLLAQARIYFDKLTFLKAFRAIIWEEDLALINLFLIPEMISQLDEADIRSLFMAALSIESTQVLALLLEKKQLWELSEELQSTLIFQAVELGFDEGLSLVCRAGSEPLEYDLAKALGLAVVWGHWRCVEVICALSDNFPTQTRLTSIFRRILREMEPREQLRFIEICKSRFTSDLIWEGVQYCRHNGNKETLDFLISLREDNGERKLTKQDVAAAILSEVAPNGDSAMLSAIYNDFPDDLLPDSAVEQKAFEIACQNHDTQMIRILIDNDPEQLWTMTLTEAAPRIKDQIMFSLRLIDAKILDNQLIQAVSKGKLQCVKAIMLVIAQTHRRVSLHSLSELAAKEGHPHLVAWFDEIHALDSYRRLNPVRGDKTPLAKAYEILEDYTKCDSRLLRFFTGHWNRHHIADVNKIMRAPPKNLETLLLELQKIKLVNSQGSLARRITYIRDFLLPLADDNDLSSERSEESLLNLGS</sequence>
<dbReference type="Proteomes" id="UP000054869">
    <property type="component" value="Unassembled WGS sequence"/>
</dbReference>
<dbReference type="RefSeq" id="WP_028372724.1">
    <property type="nucleotide sequence ID" value="NZ_CAAAJD010000006.1"/>
</dbReference>
<dbReference type="Gene3D" id="1.25.40.20">
    <property type="entry name" value="Ankyrin repeat-containing domain"/>
    <property type="match status" value="1"/>
</dbReference>
<keyword evidence="3" id="KW-1185">Reference proteome</keyword>
<evidence type="ECO:0000313" key="3">
    <source>
        <dbReference type="Proteomes" id="UP000054869"/>
    </source>
</evidence>
<accession>A0A0W0VUD5</accession>
<protein>
    <recommendedName>
        <fullName evidence="1">RavJ-like C-terminal domain-containing protein</fullName>
    </recommendedName>
</protein>
<dbReference type="InterPro" id="IPR041234">
    <property type="entry name" value="RavJ-like_C"/>
</dbReference>
<dbReference type="eggNOG" id="ENOG5031DZ9">
    <property type="taxonomic scope" value="Bacteria"/>
</dbReference>
<name>A0A0W0VUD5_9GAMM</name>
<dbReference type="AlphaFoldDB" id="A0A0W0VUD5"/>
<evidence type="ECO:0000313" key="2">
    <source>
        <dbReference type="EMBL" id="KTD23589.1"/>
    </source>
</evidence>
<dbReference type="EMBL" id="LNYI01000012">
    <property type="protein sequence ID" value="KTD23589.1"/>
    <property type="molecule type" value="Genomic_DNA"/>
</dbReference>
<dbReference type="Pfam" id="PF18493">
    <property type="entry name" value="DUF5617"/>
    <property type="match status" value="1"/>
</dbReference>
<dbReference type="OrthoDB" id="5634947at2"/>
<proteinExistence type="predicted"/>